<keyword evidence="3" id="KW-1185">Reference proteome</keyword>
<evidence type="ECO:0000313" key="2">
    <source>
        <dbReference type="EMBL" id="CAA3001047.1"/>
    </source>
</evidence>
<keyword evidence="1" id="KW-0812">Transmembrane</keyword>
<gene>
    <name evidence="2" type="ORF">OLEA9_A023187</name>
</gene>
<dbReference type="AlphaFoldDB" id="A0A8S0T7T5"/>
<protein>
    <submittedName>
        <fullName evidence="2">Uncharacterized protein</fullName>
    </submittedName>
</protein>
<feature type="transmembrane region" description="Helical" evidence="1">
    <location>
        <begin position="34"/>
        <end position="57"/>
    </location>
</feature>
<organism evidence="2 3">
    <name type="scientific">Olea europaea subsp. europaea</name>
    <dbReference type="NCBI Taxonomy" id="158383"/>
    <lineage>
        <taxon>Eukaryota</taxon>
        <taxon>Viridiplantae</taxon>
        <taxon>Streptophyta</taxon>
        <taxon>Embryophyta</taxon>
        <taxon>Tracheophyta</taxon>
        <taxon>Spermatophyta</taxon>
        <taxon>Magnoliopsida</taxon>
        <taxon>eudicotyledons</taxon>
        <taxon>Gunneridae</taxon>
        <taxon>Pentapetalae</taxon>
        <taxon>asterids</taxon>
        <taxon>lamiids</taxon>
        <taxon>Lamiales</taxon>
        <taxon>Oleaceae</taxon>
        <taxon>Oleeae</taxon>
        <taxon>Olea</taxon>
    </lineage>
</organism>
<keyword evidence="1" id="KW-0472">Membrane</keyword>
<keyword evidence="1" id="KW-1133">Transmembrane helix</keyword>
<evidence type="ECO:0000256" key="1">
    <source>
        <dbReference type="SAM" id="Phobius"/>
    </source>
</evidence>
<evidence type="ECO:0000313" key="3">
    <source>
        <dbReference type="Proteomes" id="UP000594638"/>
    </source>
</evidence>
<name>A0A8S0T7T5_OLEEU</name>
<dbReference type="Gramene" id="OE9A023187T1">
    <property type="protein sequence ID" value="OE9A023187C1"/>
    <property type="gene ID" value="OE9A023187"/>
</dbReference>
<dbReference type="Proteomes" id="UP000594638">
    <property type="component" value="Unassembled WGS sequence"/>
</dbReference>
<comment type="caution">
    <text evidence="2">The sequence shown here is derived from an EMBL/GenBank/DDBJ whole genome shotgun (WGS) entry which is preliminary data.</text>
</comment>
<dbReference type="EMBL" id="CACTIH010005729">
    <property type="protein sequence ID" value="CAA3001047.1"/>
    <property type="molecule type" value="Genomic_DNA"/>
</dbReference>
<reference evidence="2 3" key="1">
    <citation type="submission" date="2019-12" db="EMBL/GenBank/DDBJ databases">
        <authorList>
            <person name="Alioto T."/>
            <person name="Alioto T."/>
            <person name="Gomez Garrido J."/>
        </authorList>
    </citation>
    <scope>NUCLEOTIDE SEQUENCE [LARGE SCALE GENOMIC DNA]</scope>
</reference>
<proteinExistence type="predicted"/>
<sequence length="137" mass="15737">MLGPMSILEHITLLEFQMALLLELVMHLKVEGLWSGLVAGATVQAFLLALITCLTNWEKQAMEAKWRTFDWNFPAQSVRMMKLNTCSDRLNRIKLQAALHLYENGASNNHYSYNESRISTKKTSERLCTPRSCKMDE</sequence>
<accession>A0A8S0T7T5</accession>
<dbReference type="OrthoDB" id="2126698at2759"/>